<organism evidence="1 2">
    <name type="scientific">Anabaenopsis arnoldii</name>
    <dbReference type="NCBI Taxonomy" id="2152938"/>
    <lineage>
        <taxon>Bacteria</taxon>
        <taxon>Bacillati</taxon>
        <taxon>Cyanobacteriota</taxon>
        <taxon>Cyanophyceae</taxon>
        <taxon>Nostocales</taxon>
        <taxon>Nodulariaceae</taxon>
        <taxon>Anabaenopsis</taxon>
    </lineage>
</organism>
<reference evidence="1 2" key="1">
    <citation type="submission" date="2023-01" db="EMBL/GenBank/DDBJ databases">
        <title>Genomes from the Australian National Cyanobacteria Reference Collection.</title>
        <authorList>
            <person name="Willis A."/>
            <person name="Lee E.M.F."/>
        </authorList>
    </citation>
    <scope>NUCLEOTIDE SEQUENCE [LARGE SCALE GENOMIC DNA]</scope>
    <source>
        <strain evidence="1 2">CS-1033</strain>
    </source>
</reference>
<accession>A0ABT5ATL5</accession>
<sequence>MNLLEQGRKIAIAFILVLVLTITTACGGPTVTETDRTATPPIGSNQTYAQLERGNTPTGQSFGDWVVQTSQGLIQDAYVRDNNQLGVVISPQVKPQEVQPLAKSLVQGFRKNFPDQNLTVFVYGPDKRLILTTQYNRATNQIQYS</sequence>
<evidence type="ECO:0000313" key="2">
    <source>
        <dbReference type="Proteomes" id="UP001212499"/>
    </source>
</evidence>
<dbReference type="EMBL" id="JAQMUH010000127">
    <property type="protein sequence ID" value="MDB9540234.1"/>
    <property type="molecule type" value="Genomic_DNA"/>
</dbReference>
<comment type="caution">
    <text evidence="1">The sequence shown here is derived from an EMBL/GenBank/DDBJ whole genome shotgun (WGS) entry which is preliminary data.</text>
</comment>
<dbReference type="Proteomes" id="UP001212499">
    <property type="component" value="Unassembled WGS sequence"/>
</dbReference>
<proteinExistence type="predicted"/>
<keyword evidence="2" id="KW-1185">Reference proteome</keyword>
<evidence type="ECO:0000313" key="1">
    <source>
        <dbReference type="EMBL" id="MDB9540234.1"/>
    </source>
</evidence>
<dbReference type="RefSeq" id="WP_271733421.1">
    <property type="nucleotide sequence ID" value="NZ_JANQDP010000132.1"/>
</dbReference>
<name>A0ABT5ATL5_9CYAN</name>
<evidence type="ECO:0008006" key="3">
    <source>
        <dbReference type="Google" id="ProtNLM"/>
    </source>
</evidence>
<gene>
    <name evidence="1" type="ORF">PN457_11275</name>
</gene>
<protein>
    <recommendedName>
        <fullName evidence="3">Lipoprotein</fullName>
    </recommendedName>
</protein>